<dbReference type="EMBL" id="MU865289">
    <property type="protein sequence ID" value="KAK4232074.1"/>
    <property type="molecule type" value="Genomic_DNA"/>
</dbReference>
<evidence type="ECO:0000313" key="2">
    <source>
        <dbReference type="Proteomes" id="UP001301958"/>
    </source>
</evidence>
<name>A0AAN7BYQ6_9PEZI</name>
<proteinExistence type="predicted"/>
<reference evidence="1" key="2">
    <citation type="submission" date="2023-05" db="EMBL/GenBank/DDBJ databases">
        <authorList>
            <consortium name="Lawrence Berkeley National Laboratory"/>
            <person name="Steindorff A."/>
            <person name="Hensen N."/>
            <person name="Bonometti L."/>
            <person name="Westerberg I."/>
            <person name="Brannstrom I.O."/>
            <person name="Guillou S."/>
            <person name="Cros-Aarteil S."/>
            <person name="Calhoun S."/>
            <person name="Haridas S."/>
            <person name="Kuo A."/>
            <person name="Mondo S."/>
            <person name="Pangilinan J."/>
            <person name="Riley R."/>
            <person name="Labutti K."/>
            <person name="Andreopoulos B."/>
            <person name="Lipzen A."/>
            <person name="Chen C."/>
            <person name="Yanf M."/>
            <person name="Daum C."/>
            <person name="Ng V."/>
            <person name="Clum A."/>
            <person name="Ohm R."/>
            <person name="Martin F."/>
            <person name="Silar P."/>
            <person name="Natvig D."/>
            <person name="Lalanne C."/>
            <person name="Gautier V."/>
            <person name="Ament-Velasquez S.L."/>
            <person name="Kruys A."/>
            <person name="Hutchinson M.I."/>
            <person name="Powell A.J."/>
            <person name="Barry K."/>
            <person name="Miller A.N."/>
            <person name="Grigoriev I.V."/>
            <person name="Debuchy R."/>
            <person name="Gladieux P."/>
            <person name="Thoren M.H."/>
            <person name="Johannesson H."/>
        </authorList>
    </citation>
    <scope>NUCLEOTIDE SEQUENCE</scope>
    <source>
        <strain evidence="1">CBS 990.96</strain>
    </source>
</reference>
<evidence type="ECO:0000313" key="1">
    <source>
        <dbReference type="EMBL" id="KAK4232074.1"/>
    </source>
</evidence>
<comment type="caution">
    <text evidence="1">The sequence shown here is derived from an EMBL/GenBank/DDBJ whole genome shotgun (WGS) entry which is preliminary data.</text>
</comment>
<dbReference type="AlphaFoldDB" id="A0AAN7BYQ6"/>
<reference evidence="1" key="1">
    <citation type="journal article" date="2023" name="Mol. Phylogenet. Evol.">
        <title>Genome-scale phylogeny and comparative genomics of the fungal order Sordariales.</title>
        <authorList>
            <person name="Hensen N."/>
            <person name="Bonometti L."/>
            <person name="Westerberg I."/>
            <person name="Brannstrom I.O."/>
            <person name="Guillou S."/>
            <person name="Cros-Aarteil S."/>
            <person name="Calhoun S."/>
            <person name="Haridas S."/>
            <person name="Kuo A."/>
            <person name="Mondo S."/>
            <person name="Pangilinan J."/>
            <person name="Riley R."/>
            <person name="LaButti K."/>
            <person name="Andreopoulos B."/>
            <person name="Lipzen A."/>
            <person name="Chen C."/>
            <person name="Yan M."/>
            <person name="Daum C."/>
            <person name="Ng V."/>
            <person name="Clum A."/>
            <person name="Steindorff A."/>
            <person name="Ohm R.A."/>
            <person name="Martin F."/>
            <person name="Silar P."/>
            <person name="Natvig D.O."/>
            <person name="Lalanne C."/>
            <person name="Gautier V."/>
            <person name="Ament-Velasquez S.L."/>
            <person name="Kruys A."/>
            <person name="Hutchinson M.I."/>
            <person name="Powell A.J."/>
            <person name="Barry K."/>
            <person name="Miller A.N."/>
            <person name="Grigoriev I.V."/>
            <person name="Debuchy R."/>
            <person name="Gladieux P."/>
            <person name="Hiltunen Thoren M."/>
            <person name="Johannesson H."/>
        </authorList>
    </citation>
    <scope>NUCLEOTIDE SEQUENCE</scope>
    <source>
        <strain evidence="1">CBS 990.96</strain>
    </source>
</reference>
<gene>
    <name evidence="1" type="ORF">QBC38DRAFT_144611</name>
</gene>
<organism evidence="1 2">
    <name type="scientific">Podospora fimiseda</name>
    <dbReference type="NCBI Taxonomy" id="252190"/>
    <lineage>
        <taxon>Eukaryota</taxon>
        <taxon>Fungi</taxon>
        <taxon>Dikarya</taxon>
        <taxon>Ascomycota</taxon>
        <taxon>Pezizomycotina</taxon>
        <taxon>Sordariomycetes</taxon>
        <taxon>Sordariomycetidae</taxon>
        <taxon>Sordariales</taxon>
        <taxon>Podosporaceae</taxon>
        <taxon>Podospora</taxon>
    </lineage>
</organism>
<keyword evidence="2" id="KW-1185">Reference proteome</keyword>
<accession>A0AAN7BYQ6</accession>
<sequence>MSCFQGRPLHRSVSQNALLPNFSVQGNRLTARKGAPFDNSCPLQTTLRLWLEREVVHHQLNVLVGEEGSQAQGSQSLPRLDRVRQHPWFKRCDPDSRFPFLPHDLRWARTTPGGGVIPLKVFCLWLIKNPRLDLMTSLEQIKDNEASRLGTLGIQGSLDHRVGTHGDQPLQPPCSPLFAAAARLGRSVSCCAIYCFLVKL</sequence>
<dbReference type="Proteomes" id="UP001301958">
    <property type="component" value="Unassembled WGS sequence"/>
</dbReference>
<protein>
    <submittedName>
        <fullName evidence="1">Uncharacterized protein</fullName>
    </submittedName>
</protein>